<gene>
    <name evidence="2" type="ORF">SEUCBS140593_006898</name>
</gene>
<reference evidence="2 3" key="1">
    <citation type="submission" date="2024-01" db="EMBL/GenBank/DDBJ databases">
        <authorList>
            <person name="Allen C."/>
            <person name="Tagirdzhanova G."/>
        </authorList>
    </citation>
    <scope>NUCLEOTIDE SEQUENCE [LARGE SCALE GENOMIC DNA]</scope>
</reference>
<feature type="compositionally biased region" description="Low complexity" evidence="1">
    <location>
        <begin position="127"/>
        <end position="144"/>
    </location>
</feature>
<feature type="region of interest" description="Disordered" evidence="1">
    <location>
        <begin position="102"/>
        <end position="144"/>
    </location>
</feature>
<proteinExistence type="predicted"/>
<feature type="region of interest" description="Disordered" evidence="1">
    <location>
        <begin position="58"/>
        <end position="80"/>
    </location>
</feature>
<keyword evidence="3" id="KW-1185">Reference proteome</keyword>
<name>A0ABP0C8N6_9PEZI</name>
<evidence type="ECO:0000313" key="2">
    <source>
        <dbReference type="EMBL" id="CAK7228385.1"/>
    </source>
</evidence>
<sequence length="272" mass="29918">MKVGLESVSVEVKREQEEQVRVIYSRAIADEFEEMAPPSVTSGNPSSSSLQHVVEHDIRIPSPLPVPTPTSDESDERRKLAKRIIKQSAEEVLNDIVQDTDVMPIRSSGSHGRKRKRTSDNVDLNNSDTTRGPSTSSTSRLTTASLLESYTPRAKAPRAHYNAAVACMARRAALSGHTTSLVRKFSEARRDDCDSLAAYHHLLSDTRRQLTNLGADPGESFAVWVAVGGLREAHRRWYAKLVTQLAAGGLDWDTLMAAMAGRACQEKQPAEQ</sequence>
<comment type="caution">
    <text evidence="2">The sequence shown here is derived from an EMBL/GenBank/DDBJ whole genome shotgun (WGS) entry which is preliminary data.</text>
</comment>
<organism evidence="2 3">
    <name type="scientific">Sporothrix eucalyptigena</name>
    <dbReference type="NCBI Taxonomy" id="1812306"/>
    <lineage>
        <taxon>Eukaryota</taxon>
        <taxon>Fungi</taxon>
        <taxon>Dikarya</taxon>
        <taxon>Ascomycota</taxon>
        <taxon>Pezizomycotina</taxon>
        <taxon>Sordariomycetes</taxon>
        <taxon>Sordariomycetidae</taxon>
        <taxon>Ophiostomatales</taxon>
        <taxon>Ophiostomataceae</taxon>
        <taxon>Sporothrix</taxon>
    </lineage>
</organism>
<accession>A0ABP0C8N6</accession>
<evidence type="ECO:0000256" key="1">
    <source>
        <dbReference type="SAM" id="MobiDB-lite"/>
    </source>
</evidence>
<dbReference type="Proteomes" id="UP001642482">
    <property type="component" value="Unassembled WGS sequence"/>
</dbReference>
<dbReference type="EMBL" id="CAWUHD010000078">
    <property type="protein sequence ID" value="CAK7228385.1"/>
    <property type="molecule type" value="Genomic_DNA"/>
</dbReference>
<evidence type="ECO:0000313" key="3">
    <source>
        <dbReference type="Proteomes" id="UP001642482"/>
    </source>
</evidence>
<protein>
    <submittedName>
        <fullName evidence="2">Uncharacterized protein</fullName>
    </submittedName>
</protein>